<dbReference type="Proteomes" id="UP000528457">
    <property type="component" value="Unassembled WGS sequence"/>
</dbReference>
<evidence type="ECO:0000313" key="3">
    <source>
        <dbReference type="Proteomes" id="UP000528457"/>
    </source>
</evidence>
<dbReference type="AlphaFoldDB" id="A0A7X0MW00"/>
<accession>A0A7X0MW00</accession>
<keyword evidence="1" id="KW-0732">Signal</keyword>
<evidence type="ECO:0000313" key="2">
    <source>
        <dbReference type="EMBL" id="MBB6520384.1"/>
    </source>
</evidence>
<feature type="signal peptide" evidence="1">
    <location>
        <begin position="1"/>
        <end position="23"/>
    </location>
</feature>
<dbReference type="RefSeq" id="WP_166851423.1">
    <property type="nucleotide sequence ID" value="NZ_JAAONY010000001.1"/>
</dbReference>
<organism evidence="2 3">
    <name type="scientific">Pseudoteredinibacter isoporae</name>
    <dbReference type="NCBI Taxonomy" id="570281"/>
    <lineage>
        <taxon>Bacteria</taxon>
        <taxon>Pseudomonadati</taxon>
        <taxon>Pseudomonadota</taxon>
        <taxon>Gammaproteobacteria</taxon>
        <taxon>Cellvibrionales</taxon>
        <taxon>Cellvibrionaceae</taxon>
        <taxon>Pseudoteredinibacter</taxon>
    </lineage>
</organism>
<comment type="caution">
    <text evidence="2">The sequence shown here is derived from an EMBL/GenBank/DDBJ whole genome shotgun (WGS) entry which is preliminary data.</text>
</comment>
<keyword evidence="3" id="KW-1185">Reference proteome</keyword>
<evidence type="ECO:0000256" key="1">
    <source>
        <dbReference type="SAM" id="SignalP"/>
    </source>
</evidence>
<protein>
    <submittedName>
        <fullName evidence="2">Uncharacterized protein</fullName>
    </submittedName>
</protein>
<dbReference type="EMBL" id="JACHHT010000001">
    <property type="protein sequence ID" value="MBB6520384.1"/>
    <property type="molecule type" value="Genomic_DNA"/>
</dbReference>
<name>A0A7X0MW00_9GAMM</name>
<gene>
    <name evidence="2" type="ORF">HNR48_000662</name>
</gene>
<dbReference type="InParanoid" id="A0A7X0MW00"/>
<proteinExistence type="predicted"/>
<reference evidence="2 3" key="1">
    <citation type="submission" date="2020-08" db="EMBL/GenBank/DDBJ databases">
        <title>Genomic Encyclopedia of Type Strains, Phase IV (KMG-IV): sequencing the most valuable type-strain genomes for metagenomic binning, comparative biology and taxonomic classification.</title>
        <authorList>
            <person name="Goeker M."/>
        </authorList>
    </citation>
    <scope>NUCLEOTIDE SEQUENCE [LARGE SCALE GENOMIC DNA]</scope>
    <source>
        <strain evidence="2 3">DSM 22368</strain>
    </source>
</reference>
<feature type="chain" id="PRO_5030726850" evidence="1">
    <location>
        <begin position="24"/>
        <end position="646"/>
    </location>
</feature>
<sequence length="646" mass="69232">MTRWISHFAFGLALGLFSLPGSAQMFSNPNNTGQLLLYPLYTTSRNNDTYISVVNTTADYKAINVRFLEAMNGQSTLSFYIYLAPHDHWASVVSDDFSIDSTALITADTSCTIPNLIASKAAGTLGERVLLTPEKYRDNGPEADEQHKDAERTMVGHIEIIEMGTFNYEKVGGGDDLVDNHPVTGQDFSIDNQKAITALKHSMNHRYGYGSPPNDCAALESAWQATDRKAESIDSPEGAFYYAKPEHGAGDFSSAAIPLAAPTGGLYGYGIIINVSEATAIQYSATAIDGFMSGSYHPHPGGDEPGIDDGVPSALIENSKGLNSIFLAGSMAEADFQSNSEAKTAVAGNQVSLIHVDRTPGKTASHLAGGGQIISAIRESTHSDNFSHYGDTRNKNSFTEVISGKTLKGLPGSKEALSALLSRSSVSNDYVLEPALNAATDWVITLPTKRDFVNLAQIGETGAEQHRFAQAPFSSLWDHSNTNSCDHVAANYYGREQQQDALLASGDLGSATNDSQASLCFQTNLFSLSNDEPDSSTDLLLNSSTLGYMYKKVTLTRGFENGWLEFNLDHDQLKSDNQREALIGRSGTAGQVTAGVKTLSVKGLPAIGFAIQKYINNSATSAGAIANYAISKPHQGSRNISHDISK</sequence>